<comment type="caution">
    <text evidence="10">The sequence shown here is derived from an EMBL/GenBank/DDBJ whole genome shotgun (WGS) entry which is preliminary data.</text>
</comment>
<gene>
    <name evidence="10" type="ORF">KP78_04040</name>
</gene>
<evidence type="ECO:0000256" key="6">
    <source>
        <dbReference type="ARBA" id="ARBA00023167"/>
    </source>
</evidence>
<dbReference type="GO" id="GO:0005737">
    <property type="term" value="C:cytoplasm"/>
    <property type="evidence" value="ECO:0007669"/>
    <property type="project" value="TreeGrafter"/>
</dbReference>
<dbReference type="AlphaFoldDB" id="A0A0C2SDL4"/>
<keyword evidence="5 8" id="KW-0663">Pyridoxal phosphate</keyword>
<dbReference type="FunFam" id="3.90.1150.10:FF:000033">
    <property type="entry name" value="Cystathionine gamma-synthase"/>
    <property type="match status" value="1"/>
</dbReference>
<evidence type="ECO:0000256" key="1">
    <source>
        <dbReference type="ARBA" id="ARBA00001933"/>
    </source>
</evidence>
<dbReference type="GO" id="GO:0030170">
    <property type="term" value="F:pyridoxal phosphate binding"/>
    <property type="evidence" value="ECO:0007669"/>
    <property type="project" value="InterPro"/>
</dbReference>
<evidence type="ECO:0000256" key="4">
    <source>
        <dbReference type="ARBA" id="ARBA00022605"/>
    </source>
</evidence>
<dbReference type="InterPro" id="IPR000277">
    <property type="entry name" value="Cys/Met-Metab_PyrdxlP-dep_enz"/>
</dbReference>
<dbReference type="GO" id="GO:0009086">
    <property type="term" value="P:methionine biosynthetic process"/>
    <property type="evidence" value="ECO:0007669"/>
    <property type="project" value="UniProtKB-KW"/>
</dbReference>
<accession>A0A0C2SDL4</accession>
<evidence type="ECO:0000256" key="5">
    <source>
        <dbReference type="ARBA" id="ARBA00022898"/>
    </source>
</evidence>
<keyword evidence="4" id="KW-0028">Amino-acid biosynthesis</keyword>
<evidence type="ECO:0000256" key="9">
    <source>
        <dbReference type="RuleBase" id="RU362118"/>
    </source>
</evidence>
<evidence type="ECO:0000313" key="11">
    <source>
        <dbReference type="Proteomes" id="UP000031938"/>
    </source>
</evidence>
<dbReference type="GO" id="GO:0047804">
    <property type="term" value="F:cysteine-S-conjugate beta-lyase activity"/>
    <property type="evidence" value="ECO:0007669"/>
    <property type="project" value="UniProtKB-EC"/>
</dbReference>
<evidence type="ECO:0000256" key="3">
    <source>
        <dbReference type="ARBA" id="ARBA00012224"/>
    </source>
</evidence>
<protein>
    <recommendedName>
        <fullName evidence="3">cysteine-S-conjugate beta-lyase</fullName>
        <ecNumber evidence="3">4.4.1.13</ecNumber>
    </recommendedName>
</protein>
<dbReference type="Pfam" id="PF01053">
    <property type="entry name" value="Cys_Met_Meta_PP"/>
    <property type="match status" value="1"/>
</dbReference>
<organism evidence="10 11">
    <name type="scientific">Jeotgalibacillus soli</name>
    <dbReference type="NCBI Taxonomy" id="889306"/>
    <lineage>
        <taxon>Bacteria</taxon>
        <taxon>Bacillati</taxon>
        <taxon>Bacillota</taxon>
        <taxon>Bacilli</taxon>
        <taxon>Bacillales</taxon>
        <taxon>Caryophanaceae</taxon>
        <taxon>Jeotgalibacillus</taxon>
    </lineage>
</organism>
<dbReference type="OrthoDB" id="9780685at2"/>
<evidence type="ECO:0000313" key="10">
    <source>
        <dbReference type="EMBL" id="KIL52034.1"/>
    </source>
</evidence>
<dbReference type="PROSITE" id="PS00868">
    <property type="entry name" value="CYS_MET_METAB_PP"/>
    <property type="match status" value="1"/>
</dbReference>
<dbReference type="RefSeq" id="WP_041085812.1">
    <property type="nucleotide sequence ID" value="NZ_JXRP01000006.1"/>
</dbReference>
<dbReference type="CDD" id="cd00614">
    <property type="entry name" value="CGS_like"/>
    <property type="match status" value="1"/>
</dbReference>
<dbReference type="InterPro" id="IPR015424">
    <property type="entry name" value="PyrdxlP-dep_Trfase"/>
</dbReference>
<comment type="similarity">
    <text evidence="2 9">Belongs to the trans-sulfuration enzymes family.</text>
</comment>
<dbReference type="NCBIfam" id="NF005976">
    <property type="entry name" value="PRK08064.1"/>
    <property type="match status" value="1"/>
</dbReference>
<dbReference type="GO" id="GO:0019346">
    <property type="term" value="P:transsulfuration"/>
    <property type="evidence" value="ECO:0007669"/>
    <property type="project" value="InterPro"/>
</dbReference>
<evidence type="ECO:0000256" key="8">
    <source>
        <dbReference type="PIRSR" id="PIRSR001434-2"/>
    </source>
</evidence>
<keyword evidence="6" id="KW-0486">Methionine biosynthesis</keyword>
<sequence length="394" mass="43288">MTKNELGFETRLMHQPNFIDQPTGAVNVPLHYSSTFHQNSFDEFGPFDYSRSGNPTRLALEEAIADLENGTKGYAFASGMAAISSAFMLLSAGDHVLVSTDVYGGTYRLITQVLTQFKIEHTFIDMTDLDEIARNVRPNTKVIYVETPSNPCMNITDIEGVAKVAKANGCMTFVDNTFMTPLLQKPLDLGADLVLHSATKFLSGHSDVVAGLAVAKDEELGKRIGFIQNSFGSILGVQDCWLLLRGMKTLSVRLNQSQDSAREIADYLHHHTEIEEVYYPGFSFHEGYPIHARQSSGAGAVLSFRLPTKDSARVFVEHMKIPVFAVSLGAVESILSYPATMSHAAMPPEERAKRGITDGLLRLSVGLENVDDLLNDIKQALEAVKQHALKAEHV</sequence>
<keyword evidence="7 10" id="KW-0456">Lyase</keyword>
<dbReference type="Gene3D" id="3.90.1150.10">
    <property type="entry name" value="Aspartate Aminotransferase, domain 1"/>
    <property type="match status" value="1"/>
</dbReference>
<dbReference type="InterPro" id="IPR015422">
    <property type="entry name" value="PyrdxlP-dep_Trfase_small"/>
</dbReference>
<evidence type="ECO:0000256" key="2">
    <source>
        <dbReference type="ARBA" id="ARBA00009077"/>
    </source>
</evidence>
<proteinExistence type="inferred from homology"/>
<dbReference type="EMBL" id="JXRP01000006">
    <property type="protein sequence ID" value="KIL52034.1"/>
    <property type="molecule type" value="Genomic_DNA"/>
</dbReference>
<dbReference type="InterPro" id="IPR054542">
    <property type="entry name" value="Cys_met_metab_PP"/>
</dbReference>
<comment type="cofactor">
    <cofactor evidence="1 9">
        <name>pyridoxal 5'-phosphate</name>
        <dbReference type="ChEBI" id="CHEBI:597326"/>
    </cofactor>
</comment>
<name>A0A0C2SDL4_9BACL</name>
<keyword evidence="11" id="KW-1185">Reference proteome</keyword>
<dbReference type="Proteomes" id="UP000031938">
    <property type="component" value="Unassembled WGS sequence"/>
</dbReference>
<evidence type="ECO:0000256" key="7">
    <source>
        <dbReference type="ARBA" id="ARBA00023239"/>
    </source>
</evidence>
<dbReference type="PIRSF" id="PIRSF001434">
    <property type="entry name" value="CGS"/>
    <property type="match status" value="1"/>
</dbReference>
<dbReference type="PANTHER" id="PTHR11808">
    <property type="entry name" value="TRANS-SULFURATION ENZYME FAMILY MEMBER"/>
    <property type="match status" value="1"/>
</dbReference>
<dbReference type="SUPFAM" id="SSF53383">
    <property type="entry name" value="PLP-dependent transferases"/>
    <property type="match status" value="1"/>
</dbReference>
<dbReference type="FunFam" id="3.40.640.10:FF:000009">
    <property type="entry name" value="Cystathionine gamma-synthase homolog"/>
    <property type="match status" value="1"/>
</dbReference>
<reference evidence="10 11" key="1">
    <citation type="submission" date="2015-01" db="EMBL/GenBank/DDBJ databases">
        <title>Genome sequencing of Jeotgalibacillus soli.</title>
        <authorList>
            <person name="Goh K.M."/>
            <person name="Chan K.-G."/>
            <person name="Yaakop A.S."/>
            <person name="Ee R."/>
            <person name="Gan H.M."/>
            <person name="Chan C.S."/>
        </authorList>
    </citation>
    <scope>NUCLEOTIDE SEQUENCE [LARGE SCALE GENOMIC DNA]</scope>
    <source>
        <strain evidence="10 11">P9</strain>
    </source>
</reference>
<dbReference type="PATRIC" id="fig|889306.3.peg.406"/>
<dbReference type="EC" id="4.4.1.13" evidence="3"/>
<feature type="modified residue" description="N6-(pyridoxal phosphate)lysine" evidence="8">
    <location>
        <position position="200"/>
    </location>
</feature>
<dbReference type="InterPro" id="IPR015421">
    <property type="entry name" value="PyrdxlP-dep_Trfase_major"/>
</dbReference>
<dbReference type="PANTHER" id="PTHR11808:SF50">
    <property type="entry name" value="CYSTATHIONINE BETA-LYASE"/>
    <property type="match status" value="1"/>
</dbReference>
<dbReference type="Gene3D" id="3.40.640.10">
    <property type="entry name" value="Type I PLP-dependent aspartate aminotransferase-like (Major domain)"/>
    <property type="match status" value="1"/>
</dbReference>
<dbReference type="STRING" id="889306.KP78_04040"/>